<dbReference type="GO" id="GO:0009055">
    <property type="term" value="F:electron transfer activity"/>
    <property type="evidence" value="ECO:0007669"/>
    <property type="project" value="TreeGrafter"/>
</dbReference>
<evidence type="ECO:0000256" key="2">
    <source>
        <dbReference type="ARBA" id="ARBA00011771"/>
    </source>
</evidence>
<evidence type="ECO:0000313" key="7">
    <source>
        <dbReference type="EMBL" id="HEB73892.1"/>
    </source>
</evidence>
<dbReference type="EMBL" id="DRKW01000085">
    <property type="protein sequence ID" value="HEB73892.1"/>
    <property type="molecule type" value="Genomic_DNA"/>
</dbReference>
<evidence type="ECO:0000256" key="4">
    <source>
        <dbReference type="ARBA" id="ARBA00023002"/>
    </source>
</evidence>
<dbReference type="InterPro" id="IPR001821">
    <property type="entry name" value="NiFe_hydrogenase_ssu"/>
</dbReference>
<keyword evidence="5" id="KW-0479">Metal-binding</keyword>
<comment type="subcellular location">
    <subcellularLocation>
        <location evidence="1">Periplasm</location>
    </subcellularLocation>
</comment>
<dbReference type="GO" id="GO:0016020">
    <property type="term" value="C:membrane"/>
    <property type="evidence" value="ECO:0007669"/>
    <property type="project" value="TreeGrafter"/>
</dbReference>
<dbReference type="Pfam" id="PF01058">
    <property type="entry name" value="Oxidored_q6"/>
    <property type="match status" value="1"/>
</dbReference>
<evidence type="ECO:0000256" key="5">
    <source>
        <dbReference type="ARBA" id="ARBA00023014"/>
    </source>
</evidence>
<dbReference type="GO" id="GO:0009375">
    <property type="term" value="C:ferredoxin hydrogenase complex"/>
    <property type="evidence" value="ECO:0007669"/>
    <property type="project" value="InterPro"/>
</dbReference>
<keyword evidence="3" id="KW-0574">Periplasm</keyword>
<dbReference type="GO" id="GO:0042597">
    <property type="term" value="C:periplasmic space"/>
    <property type="evidence" value="ECO:0007669"/>
    <property type="project" value="UniProtKB-SubCell"/>
</dbReference>
<reference evidence="7" key="1">
    <citation type="journal article" date="2020" name="mSystems">
        <title>Genome- and Community-Level Interaction Insights into Carbon Utilization and Element Cycling Functions of Hydrothermarchaeota in Hydrothermal Sediment.</title>
        <authorList>
            <person name="Zhou Z."/>
            <person name="Liu Y."/>
            <person name="Xu W."/>
            <person name="Pan J."/>
            <person name="Luo Z.H."/>
            <person name="Li M."/>
        </authorList>
    </citation>
    <scope>NUCLEOTIDE SEQUENCE [LARGE SCALE GENOMIC DNA]</scope>
    <source>
        <strain evidence="7">HyVt-45</strain>
    </source>
</reference>
<name>A0A7V1I3N8_DESA2</name>
<dbReference type="InterPro" id="IPR006137">
    <property type="entry name" value="NADH_UbQ_OxRdtase-like_20kDa"/>
</dbReference>
<dbReference type="Gene3D" id="3.40.50.700">
    <property type="entry name" value="NADH:ubiquinone oxidoreductase-like, 20kDa subunit"/>
    <property type="match status" value="1"/>
</dbReference>
<keyword evidence="5" id="KW-0408">Iron</keyword>
<dbReference type="PANTHER" id="PTHR30013:SF5">
    <property type="entry name" value="HYDROGENASE SMALL SUBUNIT"/>
    <property type="match status" value="1"/>
</dbReference>
<dbReference type="PANTHER" id="PTHR30013">
    <property type="entry name" value="NIFE / NIFESE HYDROGENASE SMALL SUBUNIT FAMILY MEMBER"/>
    <property type="match status" value="1"/>
</dbReference>
<gene>
    <name evidence="7" type="ORF">ENJ03_01545</name>
</gene>
<dbReference type="AlphaFoldDB" id="A0A7V1I3N8"/>
<protein>
    <submittedName>
        <fullName evidence="7">Iron hydrogenase</fullName>
    </submittedName>
</protein>
<keyword evidence="4" id="KW-0560">Oxidoreductase</keyword>
<dbReference type="InterPro" id="IPR006311">
    <property type="entry name" value="TAT_signal"/>
</dbReference>
<evidence type="ECO:0000256" key="1">
    <source>
        <dbReference type="ARBA" id="ARBA00004418"/>
    </source>
</evidence>
<feature type="non-terminal residue" evidence="7">
    <location>
        <position position="210"/>
    </location>
</feature>
<comment type="caution">
    <text evidence="7">The sequence shown here is derived from an EMBL/GenBank/DDBJ whole genome shotgun (WGS) entry which is preliminary data.</text>
</comment>
<dbReference type="NCBIfam" id="TIGR00391">
    <property type="entry name" value="hydA"/>
    <property type="match status" value="1"/>
</dbReference>
<dbReference type="GO" id="GO:0009061">
    <property type="term" value="P:anaerobic respiration"/>
    <property type="evidence" value="ECO:0007669"/>
    <property type="project" value="TreeGrafter"/>
</dbReference>
<dbReference type="Proteomes" id="UP000886268">
    <property type="component" value="Unassembled WGS sequence"/>
</dbReference>
<comment type="subunit">
    <text evidence="2">Heterodimer of a large and a small subunit.</text>
</comment>
<organism evidence="7">
    <name type="scientific">Desulfofervidus auxilii</name>
    <dbReference type="NCBI Taxonomy" id="1621989"/>
    <lineage>
        <taxon>Bacteria</taxon>
        <taxon>Pseudomonadati</taxon>
        <taxon>Thermodesulfobacteriota</taxon>
        <taxon>Candidatus Desulfofervidia</taxon>
        <taxon>Candidatus Desulfofervidales</taxon>
        <taxon>Candidatus Desulfofervidaceae</taxon>
        <taxon>Candidatus Desulfofervidus</taxon>
    </lineage>
</organism>
<feature type="domain" description="NADH:ubiquinone oxidoreductase-like 20kDa subunit" evidence="6">
    <location>
        <begin position="51"/>
        <end position="206"/>
    </location>
</feature>
<dbReference type="GO" id="GO:0051536">
    <property type="term" value="F:iron-sulfur cluster binding"/>
    <property type="evidence" value="ECO:0007669"/>
    <property type="project" value="UniProtKB-KW"/>
</dbReference>
<dbReference type="SUPFAM" id="SSF56770">
    <property type="entry name" value="HydA/Nqo6-like"/>
    <property type="match status" value="1"/>
</dbReference>
<keyword evidence="5" id="KW-0411">Iron-sulfur</keyword>
<sequence>MGLTRREFLRICGGGIAGISLSQMVIPEVVEALEKAAAGKPPVLWIQGASCSGCSVSLLNTVHPTIAEVLLKIIDLRFHPTIMAADGEMAIDALEKTASENKGKYVLVVEGAIPTGKGGRYCMVGEKKGKEFSMLEWTTDLGKDALAVLAFGSCATFGGIQAAKPNPTGAVGVKKLFDMKKIKTPVINVPGCPSHPDWMVGTIAHILLYG</sequence>
<accession>A0A7V1I3N8</accession>
<dbReference type="PRINTS" id="PR00614">
    <property type="entry name" value="NIHGNASESMLL"/>
</dbReference>
<proteinExistence type="predicted"/>
<dbReference type="GO" id="GO:0008901">
    <property type="term" value="F:ferredoxin hydrogenase activity"/>
    <property type="evidence" value="ECO:0007669"/>
    <property type="project" value="InterPro"/>
</dbReference>
<dbReference type="GO" id="GO:0044569">
    <property type="term" value="C:[Ni-Fe] hydrogenase complex"/>
    <property type="evidence" value="ECO:0007669"/>
    <property type="project" value="TreeGrafter"/>
</dbReference>
<dbReference type="PROSITE" id="PS51318">
    <property type="entry name" value="TAT"/>
    <property type="match status" value="1"/>
</dbReference>
<evidence type="ECO:0000259" key="6">
    <source>
        <dbReference type="Pfam" id="PF01058"/>
    </source>
</evidence>
<dbReference type="InterPro" id="IPR037024">
    <property type="entry name" value="NiFe_Hase_small_N_sf"/>
</dbReference>
<evidence type="ECO:0000256" key="3">
    <source>
        <dbReference type="ARBA" id="ARBA00022764"/>
    </source>
</evidence>